<dbReference type="PANTHER" id="PTHR45749:SF37">
    <property type="entry name" value="OS05G0311600 PROTEIN"/>
    <property type="match status" value="1"/>
</dbReference>
<dbReference type="InterPro" id="IPR025398">
    <property type="entry name" value="DUF4371"/>
</dbReference>
<evidence type="ECO:0000313" key="2">
    <source>
        <dbReference type="EMBL" id="PUZ77424.1"/>
    </source>
</evidence>
<organism evidence="2 3">
    <name type="scientific">Panicum hallii var. hallii</name>
    <dbReference type="NCBI Taxonomy" id="1504633"/>
    <lineage>
        <taxon>Eukaryota</taxon>
        <taxon>Viridiplantae</taxon>
        <taxon>Streptophyta</taxon>
        <taxon>Embryophyta</taxon>
        <taxon>Tracheophyta</taxon>
        <taxon>Spermatophyta</taxon>
        <taxon>Magnoliopsida</taxon>
        <taxon>Liliopsida</taxon>
        <taxon>Poales</taxon>
        <taxon>Poaceae</taxon>
        <taxon>PACMAD clade</taxon>
        <taxon>Panicoideae</taxon>
        <taxon>Panicodae</taxon>
        <taxon>Paniceae</taxon>
        <taxon>Panicinae</taxon>
        <taxon>Panicum</taxon>
        <taxon>Panicum sect. Panicum</taxon>
    </lineage>
</organism>
<evidence type="ECO:0000313" key="3">
    <source>
        <dbReference type="Proteomes" id="UP000244336"/>
    </source>
</evidence>
<gene>
    <name evidence="2" type="ORF">GQ55_1G369600</name>
</gene>
<name>A0A2T7FBI0_9POAL</name>
<dbReference type="PANTHER" id="PTHR45749">
    <property type="match status" value="1"/>
</dbReference>
<dbReference type="AlphaFoldDB" id="A0A2T7FBI0"/>
<proteinExistence type="predicted"/>
<evidence type="ECO:0000259" key="1">
    <source>
        <dbReference type="Pfam" id="PF14291"/>
    </source>
</evidence>
<keyword evidence="3" id="KW-1185">Reference proteome</keyword>
<reference evidence="2 3" key="1">
    <citation type="submission" date="2018-04" db="EMBL/GenBank/DDBJ databases">
        <title>WGS assembly of Panicum hallii var. hallii HAL2.</title>
        <authorList>
            <person name="Lovell J."/>
            <person name="Jenkins J."/>
            <person name="Lowry D."/>
            <person name="Mamidi S."/>
            <person name="Sreedasyam A."/>
            <person name="Weng X."/>
            <person name="Barry K."/>
            <person name="Bonette J."/>
            <person name="Campitelli B."/>
            <person name="Daum C."/>
            <person name="Gordon S."/>
            <person name="Gould B."/>
            <person name="Lipzen A."/>
            <person name="MacQueen A."/>
            <person name="Palacio-Mejia J."/>
            <person name="Plott C."/>
            <person name="Shakirov E."/>
            <person name="Shu S."/>
            <person name="Yoshinaga Y."/>
            <person name="Zane M."/>
            <person name="Rokhsar D."/>
            <person name="Grimwood J."/>
            <person name="Schmutz J."/>
            <person name="Juenger T."/>
        </authorList>
    </citation>
    <scope>NUCLEOTIDE SEQUENCE [LARGE SCALE GENOMIC DNA]</scope>
    <source>
        <strain evidence="3">cv. HAL2</strain>
    </source>
</reference>
<dbReference type="OrthoDB" id="777156at2759"/>
<accession>A0A2T7FBI0</accession>
<sequence length="195" mass="22324">MEVASDRDKERNRLRLKTSIADVRWLTFQSCSFRGHDETPQSKNRGNFIEMLKLLAEFNPEIASVVLENAPQFAKYTSPDIQKELLSIIAMKIRKHIREEIGYSKFSILVDETCDVAKREQMALVFRFVDSDGILQERFFDLIHVKNTKALTLKKELSNVLSSCGFDVQNLRGQGYDGASNMKGELNGLQTLFLK</sequence>
<feature type="domain" description="DUF4371" evidence="1">
    <location>
        <begin position="6"/>
        <end position="188"/>
    </location>
</feature>
<dbReference type="Proteomes" id="UP000244336">
    <property type="component" value="Chromosome 1"/>
</dbReference>
<dbReference type="Pfam" id="PF14291">
    <property type="entry name" value="DUF4371"/>
    <property type="match status" value="1"/>
</dbReference>
<dbReference type="EMBL" id="CM009749">
    <property type="protein sequence ID" value="PUZ77424.1"/>
    <property type="molecule type" value="Genomic_DNA"/>
</dbReference>
<dbReference type="Gramene" id="PUZ77424">
    <property type="protein sequence ID" value="PUZ77424"/>
    <property type="gene ID" value="GQ55_1G369600"/>
</dbReference>
<protein>
    <recommendedName>
        <fullName evidence="1">DUF4371 domain-containing protein</fullName>
    </recommendedName>
</protein>
<dbReference type="STRING" id="1504633.A0A2T7FBI0"/>